<name>A0A166BJN5_9AGAM</name>
<proteinExistence type="predicted"/>
<evidence type="ECO:0000313" key="2">
    <source>
        <dbReference type="Proteomes" id="UP000076532"/>
    </source>
</evidence>
<sequence length="154" mass="17053">MSIPRTLAVYAYGAPNQPHRLVKPTHLNRDSRSPSARLCLLANGILHLASCAPVHIITTNSHLGSMPCIKSMFKGLSDQKAVAIRQRAHDTDVYEKSGRLTTKTLFLLFDSVQHFLHQREMRIGRENTMIIGVAATSIELEVEAAALDVLDKQP</sequence>
<dbReference type="EMBL" id="KV417643">
    <property type="protein sequence ID" value="KZP12709.1"/>
    <property type="molecule type" value="Genomic_DNA"/>
</dbReference>
<dbReference type="AlphaFoldDB" id="A0A166BJN5"/>
<gene>
    <name evidence="1" type="ORF">FIBSPDRAFT_1049880</name>
</gene>
<reference evidence="1 2" key="1">
    <citation type="journal article" date="2016" name="Mol. Biol. Evol.">
        <title>Comparative Genomics of Early-Diverging Mushroom-Forming Fungi Provides Insights into the Origins of Lignocellulose Decay Capabilities.</title>
        <authorList>
            <person name="Nagy L.G."/>
            <person name="Riley R."/>
            <person name="Tritt A."/>
            <person name="Adam C."/>
            <person name="Daum C."/>
            <person name="Floudas D."/>
            <person name="Sun H."/>
            <person name="Yadav J.S."/>
            <person name="Pangilinan J."/>
            <person name="Larsson K.H."/>
            <person name="Matsuura K."/>
            <person name="Barry K."/>
            <person name="Labutti K."/>
            <person name="Kuo R."/>
            <person name="Ohm R.A."/>
            <person name="Bhattacharya S.S."/>
            <person name="Shirouzu T."/>
            <person name="Yoshinaga Y."/>
            <person name="Martin F.M."/>
            <person name="Grigoriev I.V."/>
            <person name="Hibbett D.S."/>
        </authorList>
    </citation>
    <scope>NUCLEOTIDE SEQUENCE [LARGE SCALE GENOMIC DNA]</scope>
    <source>
        <strain evidence="1 2">CBS 109695</strain>
    </source>
</reference>
<accession>A0A166BJN5</accession>
<dbReference type="Proteomes" id="UP000076532">
    <property type="component" value="Unassembled WGS sequence"/>
</dbReference>
<organism evidence="1 2">
    <name type="scientific">Athelia psychrophila</name>
    <dbReference type="NCBI Taxonomy" id="1759441"/>
    <lineage>
        <taxon>Eukaryota</taxon>
        <taxon>Fungi</taxon>
        <taxon>Dikarya</taxon>
        <taxon>Basidiomycota</taxon>
        <taxon>Agaricomycotina</taxon>
        <taxon>Agaricomycetes</taxon>
        <taxon>Agaricomycetidae</taxon>
        <taxon>Atheliales</taxon>
        <taxon>Atheliaceae</taxon>
        <taxon>Athelia</taxon>
    </lineage>
</organism>
<keyword evidence="2" id="KW-1185">Reference proteome</keyword>
<dbReference type="OrthoDB" id="3013020at2759"/>
<evidence type="ECO:0000313" key="1">
    <source>
        <dbReference type="EMBL" id="KZP12709.1"/>
    </source>
</evidence>
<dbReference type="STRING" id="436010.A0A166BJN5"/>
<protein>
    <submittedName>
        <fullName evidence="1">Uncharacterized protein</fullName>
    </submittedName>
</protein>